<reference evidence="2" key="2">
    <citation type="journal article" date="2015" name="Data Brief">
        <title>Shoot transcriptome of the giant reed, Arundo donax.</title>
        <authorList>
            <person name="Barrero R.A."/>
            <person name="Guerrero F.D."/>
            <person name="Moolhuijzen P."/>
            <person name="Goolsby J.A."/>
            <person name="Tidwell J."/>
            <person name="Bellgard S.E."/>
            <person name="Bellgard M.I."/>
        </authorList>
    </citation>
    <scope>NUCLEOTIDE SEQUENCE</scope>
    <source>
        <tissue evidence="2">Shoot tissue taken approximately 20 cm above the soil surface</tissue>
    </source>
</reference>
<evidence type="ECO:0000313" key="2">
    <source>
        <dbReference type="EMBL" id="JAE39626.1"/>
    </source>
</evidence>
<reference evidence="2" key="1">
    <citation type="submission" date="2014-09" db="EMBL/GenBank/DDBJ databases">
        <authorList>
            <person name="Magalhaes I.L.F."/>
            <person name="Oliveira U."/>
            <person name="Santos F.R."/>
            <person name="Vidigal T.H.D.A."/>
            <person name="Brescovit A.D."/>
            <person name="Santos A.J."/>
        </authorList>
    </citation>
    <scope>NUCLEOTIDE SEQUENCE</scope>
    <source>
        <tissue evidence="2">Shoot tissue taken approximately 20 cm above the soil surface</tissue>
    </source>
</reference>
<protein>
    <submittedName>
        <fullName evidence="2">Pco130633</fullName>
    </submittedName>
</protein>
<dbReference type="EMBL" id="GBRH01158270">
    <property type="protein sequence ID" value="JAE39626.1"/>
    <property type="molecule type" value="Transcribed_RNA"/>
</dbReference>
<feature type="chain" id="PRO_5002048405" evidence="1">
    <location>
        <begin position="27"/>
        <end position="61"/>
    </location>
</feature>
<dbReference type="AlphaFoldDB" id="A0A0A9HXQ0"/>
<proteinExistence type="predicted"/>
<feature type="signal peptide" evidence="1">
    <location>
        <begin position="1"/>
        <end position="26"/>
    </location>
</feature>
<accession>A0A0A9HXQ0</accession>
<keyword evidence="1" id="KW-0732">Signal</keyword>
<evidence type="ECO:0000256" key="1">
    <source>
        <dbReference type="SAM" id="SignalP"/>
    </source>
</evidence>
<sequence>MSVLPLSSKICISHVLMNLLLSITVSLPTSKRPISFGLMLYFSSRDVTTVKLIEITSSTSL</sequence>
<name>A0A0A9HXQ0_ARUDO</name>
<organism evidence="2">
    <name type="scientific">Arundo donax</name>
    <name type="common">Giant reed</name>
    <name type="synonym">Donax arundinaceus</name>
    <dbReference type="NCBI Taxonomy" id="35708"/>
    <lineage>
        <taxon>Eukaryota</taxon>
        <taxon>Viridiplantae</taxon>
        <taxon>Streptophyta</taxon>
        <taxon>Embryophyta</taxon>
        <taxon>Tracheophyta</taxon>
        <taxon>Spermatophyta</taxon>
        <taxon>Magnoliopsida</taxon>
        <taxon>Liliopsida</taxon>
        <taxon>Poales</taxon>
        <taxon>Poaceae</taxon>
        <taxon>PACMAD clade</taxon>
        <taxon>Arundinoideae</taxon>
        <taxon>Arundineae</taxon>
        <taxon>Arundo</taxon>
    </lineage>
</organism>